<comment type="caution">
    <text evidence="1">The sequence shown here is derived from an EMBL/GenBank/DDBJ whole genome shotgun (WGS) entry which is preliminary data.</text>
</comment>
<reference evidence="1" key="1">
    <citation type="submission" date="2023-04" db="EMBL/GenBank/DDBJ databases">
        <title>Draft Genome sequencing of Naganishia species isolated from polar environments using Oxford Nanopore Technology.</title>
        <authorList>
            <person name="Leo P."/>
            <person name="Venkateswaran K."/>
        </authorList>
    </citation>
    <scope>NUCLEOTIDE SEQUENCE</scope>
    <source>
        <strain evidence="1">DBVPG 5303</strain>
    </source>
</reference>
<evidence type="ECO:0000313" key="1">
    <source>
        <dbReference type="EMBL" id="KAJ9123544.1"/>
    </source>
</evidence>
<proteinExistence type="predicted"/>
<dbReference type="EMBL" id="JASBWV010000012">
    <property type="protein sequence ID" value="KAJ9123544.1"/>
    <property type="molecule type" value="Genomic_DNA"/>
</dbReference>
<dbReference type="Proteomes" id="UP001234202">
    <property type="component" value="Unassembled WGS sequence"/>
</dbReference>
<accession>A0ACC2XJF6</accession>
<name>A0ACC2XJF6_9TREE</name>
<sequence>MPPSTIQPKAVHPQLLLSSFDPHVDDPAHKLFQNPRAAPPPPIRQEQEQAGPIRRNETQNLSTGYNLTSTDGIGGRKDTTRELPSTLLQHPKEGSSNVALTKLLDKGFAKQKGTGKSFASFFGFGRKRRDDADGLHNSRQASIRNHYTSRQTEHDAGDIGKSETTTRTPIETAHARAMTPGHTAKSLPSVPQEPRNSLATSSQETGFRRFVYNPTQSRKTTTTAENEKGESNDRRIDTAETDKPRTRFTTGLRNSVLGLLIQVKDGKNNRSDALTRADNKDSRQTRNEKRQIRSIGVSHEMLRTRDPSLMPSRKRNKSLTELNIGNPVLVVPPSYKTLLPLEVAQNDPQIRRRGQTPYPTAPIFAEKRGPRGRASRLLTSAPNHNTTAENQVCEPWLVEALGSFDEEALSARELRGKTQGREKATTPSQEIIRQTKASWTGQSHDHDQSLGNSPSNGSYTDHRPLITRSQTLQRSAPREVYAPRLSLWSDSLLSEEACKSSAKRGIAGYPRRQTQTFHEVPLTRRPEPKLSEVQTYRSSRRLQAITGVACESEDQRKGRKVKGYHNLRERNNEGTRYRGIPARTSSMLPLHGRRESSVYCMVGGPATPPPSSPLPAIPTSSSLTSCRSSTSKASLLYTPISPIPTLSTSASTWSWRLNADSPGSQLLNEMKNATDVVEKSHKPNVIPTKRHVQQRSITSSLSSAGLLDDVPKQTRQVGSLQHVQRNDVDKSLAAHLHVHNPDTRPTGKTACLPISVLEKRPALSQEATASQKQQEGSQSSKSTASNSAGSPSSIINLYMSRSQQTIFENY</sequence>
<protein>
    <submittedName>
        <fullName evidence="1">Uncharacterized protein</fullName>
    </submittedName>
</protein>
<keyword evidence="2" id="KW-1185">Reference proteome</keyword>
<evidence type="ECO:0000313" key="2">
    <source>
        <dbReference type="Proteomes" id="UP001234202"/>
    </source>
</evidence>
<gene>
    <name evidence="1" type="ORF">QFC24_003759</name>
</gene>
<organism evidence="1 2">
    <name type="scientific">Naganishia onofrii</name>
    <dbReference type="NCBI Taxonomy" id="1851511"/>
    <lineage>
        <taxon>Eukaryota</taxon>
        <taxon>Fungi</taxon>
        <taxon>Dikarya</taxon>
        <taxon>Basidiomycota</taxon>
        <taxon>Agaricomycotina</taxon>
        <taxon>Tremellomycetes</taxon>
        <taxon>Filobasidiales</taxon>
        <taxon>Filobasidiaceae</taxon>
        <taxon>Naganishia</taxon>
    </lineage>
</organism>